<evidence type="ECO:0000256" key="8">
    <source>
        <dbReference type="ARBA" id="ARBA00023033"/>
    </source>
</evidence>
<dbReference type="Gene3D" id="1.10.630.10">
    <property type="entry name" value="Cytochrome P450"/>
    <property type="match status" value="1"/>
</dbReference>
<dbReference type="PANTHER" id="PTHR24305:SF230">
    <property type="entry name" value="P450, PUTATIVE (EUROFUNG)-RELATED"/>
    <property type="match status" value="1"/>
</dbReference>
<evidence type="ECO:0000256" key="3">
    <source>
        <dbReference type="ARBA" id="ARBA00010617"/>
    </source>
</evidence>
<dbReference type="Proteomes" id="UP000813444">
    <property type="component" value="Unassembled WGS sequence"/>
</dbReference>
<dbReference type="InterPro" id="IPR002401">
    <property type="entry name" value="Cyt_P450_E_grp-I"/>
</dbReference>
<dbReference type="GO" id="GO:0004497">
    <property type="term" value="F:monooxygenase activity"/>
    <property type="evidence" value="ECO:0007669"/>
    <property type="project" value="UniProtKB-KW"/>
</dbReference>
<dbReference type="PANTHER" id="PTHR24305">
    <property type="entry name" value="CYTOCHROME P450"/>
    <property type="match status" value="1"/>
</dbReference>
<dbReference type="CDD" id="cd11058">
    <property type="entry name" value="CYP60B-like"/>
    <property type="match status" value="1"/>
</dbReference>
<dbReference type="PRINTS" id="PR00385">
    <property type="entry name" value="P450"/>
</dbReference>
<keyword evidence="7 9" id="KW-0408">Iron</keyword>
<dbReference type="GO" id="GO:0020037">
    <property type="term" value="F:heme binding"/>
    <property type="evidence" value="ECO:0007669"/>
    <property type="project" value="InterPro"/>
</dbReference>
<protein>
    <submittedName>
        <fullName evidence="11">Cytochrome P450 monooxygenase</fullName>
    </submittedName>
</protein>
<dbReference type="InterPro" id="IPR036396">
    <property type="entry name" value="Cyt_P450_sf"/>
</dbReference>
<evidence type="ECO:0000256" key="1">
    <source>
        <dbReference type="ARBA" id="ARBA00001971"/>
    </source>
</evidence>
<keyword evidence="4 9" id="KW-0349">Heme</keyword>
<dbReference type="Pfam" id="PF00067">
    <property type="entry name" value="p450"/>
    <property type="match status" value="1"/>
</dbReference>
<evidence type="ECO:0000313" key="11">
    <source>
        <dbReference type="EMBL" id="KAH7324854.1"/>
    </source>
</evidence>
<organism evidence="11 12">
    <name type="scientific">Stachybotrys elegans</name>
    <dbReference type="NCBI Taxonomy" id="80388"/>
    <lineage>
        <taxon>Eukaryota</taxon>
        <taxon>Fungi</taxon>
        <taxon>Dikarya</taxon>
        <taxon>Ascomycota</taxon>
        <taxon>Pezizomycotina</taxon>
        <taxon>Sordariomycetes</taxon>
        <taxon>Hypocreomycetidae</taxon>
        <taxon>Hypocreales</taxon>
        <taxon>Stachybotryaceae</taxon>
        <taxon>Stachybotrys</taxon>
    </lineage>
</organism>
<proteinExistence type="inferred from homology"/>
<dbReference type="PROSITE" id="PS00086">
    <property type="entry name" value="CYTOCHROME_P450"/>
    <property type="match status" value="1"/>
</dbReference>
<keyword evidence="8 10" id="KW-0503">Monooxygenase</keyword>
<comment type="cofactor">
    <cofactor evidence="1 9">
        <name>heme</name>
        <dbReference type="ChEBI" id="CHEBI:30413"/>
    </cofactor>
</comment>
<evidence type="ECO:0000256" key="5">
    <source>
        <dbReference type="ARBA" id="ARBA00022723"/>
    </source>
</evidence>
<dbReference type="GO" id="GO:0016705">
    <property type="term" value="F:oxidoreductase activity, acting on paired donors, with incorporation or reduction of molecular oxygen"/>
    <property type="evidence" value="ECO:0007669"/>
    <property type="project" value="InterPro"/>
</dbReference>
<dbReference type="InterPro" id="IPR017972">
    <property type="entry name" value="Cyt_P450_CS"/>
</dbReference>
<dbReference type="InterPro" id="IPR050121">
    <property type="entry name" value="Cytochrome_P450_monoxygenase"/>
</dbReference>
<evidence type="ECO:0000256" key="7">
    <source>
        <dbReference type="ARBA" id="ARBA00023004"/>
    </source>
</evidence>
<dbReference type="InterPro" id="IPR001128">
    <property type="entry name" value="Cyt_P450"/>
</dbReference>
<dbReference type="EMBL" id="JAGPNK010000003">
    <property type="protein sequence ID" value="KAH7324854.1"/>
    <property type="molecule type" value="Genomic_DNA"/>
</dbReference>
<evidence type="ECO:0000256" key="9">
    <source>
        <dbReference type="PIRSR" id="PIRSR602401-1"/>
    </source>
</evidence>
<keyword evidence="12" id="KW-1185">Reference proteome</keyword>
<comment type="pathway">
    <text evidence="2">Mycotoxin biosynthesis.</text>
</comment>
<evidence type="ECO:0000256" key="6">
    <source>
        <dbReference type="ARBA" id="ARBA00023002"/>
    </source>
</evidence>
<comment type="similarity">
    <text evidence="3 10">Belongs to the cytochrome P450 family.</text>
</comment>
<evidence type="ECO:0000256" key="10">
    <source>
        <dbReference type="RuleBase" id="RU000461"/>
    </source>
</evidence>
<dbReference type="GO" id="GO:0005506">
    <property type="term" value="F:iron ion binding"/>
    <property type="evidence" value="ECO:0007669"/>
    <property type="project" value="InterPro"/>
</dbReference>
<accession>A0A8K0SZN2</accession>
<name>A0A8K0SZN2_9HYPO</name>
<feature type="binding site" description="axial binding residue" evidence="9">
    <location>
        <position position="432"/>
    </location>
    <ligand>
        <name>heme</name>
        <dbReference type="ChEBI" id="CHEBI:30413"/>
    </ligand>
    <ligandPart>
        <name>Fe</name>
        <dbReference type="ChEBI" id="CHEBI:18248"/>
    </ligandPart>
</feature>
<evidence type="ECO:0000313" key="12">
    <source>
        <dbReference type="Proteomes" id="UP000813444"/>
    </source>
</evidence>
<dbReference type="SUPFAM" id="SSF48264">
    <property type="entry name" value="Cytochrome P450"/>
    <property type="match status" value="1"/>
</dbReference>
<keyword evidence="6 10" id="KW-0560">Oxidoreductase</keyword>
<evidence type="ECO:0000256" key="2">
    <source>
        <dbReference type="ARBA" id="ARBA00004685"/>
    </source>
</evidence>
<reference evidence="11" key="1">
    <citation type="journal article" date="2021" name="Nat. Commun.">
        <title>Genetic determinants of endophytism in the Arabidopsis root mycobiome.</title>
        <authorList>
            <person name="Mesny F."/>
            <person name="Miyauchi S."/>
            <person name="Thiergart T."/>
            <person name="Pickel B."/>
            <person name="Atanasova L."/>
            <person name="Karlsson M."/>
            <person name="Huettel B."/>
            <person name="Barry K.W."/>
            <person name="Haridas S."/>
            <person name="Chen C."/>
            <person name="Bauer D."/>
            <person name="Andreopoulos W."/>
            <person name="Pangilinan J."/>
            <person name="LaButti K."/>
            <person name="Riley R."/>
            <person name="Lipzen A."/>
            <person name="Clum A."/>
            <person name="Drula E."/>
            <person name="Henrissat B."/>
            <person name="Kohler A."/>
            <person name="Grigoriev I.V."/>
            <person name="Martin F.M."/>
            <person name="Hacquard S."/>
        </authorList>
    </citation>
    <scope>NUCLEOTIDE SEQUENCE</scope>
    <source>
        <strain evidence="11">MPI-CAGE-CH-0235</strain>
    </source>
</reference>
<dbReference type="PRINTS" id="PR00463">
    <property type="entry name" value="EP450I"/>
</dbReference>
<gene>
    <name evidence="11" type="ORF">B0I35DRAFT_449698</name>
</gene>
<dbReference type="AlphaFoldDB" id="A0A8K0SZN2"/>
<dbReference type="OrthoDB" id="1470350at2759"/>
<keyword evidence="5 9" id="KW-0479">Metal-binding</keyword>
<comment type="caution">
    <text evidence="11">The sequence shown here is derived from an EMBL/GenBank/DDBJ whole genome shotgun (WGS) entry which is preliminary data.</text>
</comment>
<evidence type="ECO:0000256" key="4">
    <source>
        <dbReference type="ARBA" id="ARBA00022617"/>
    </source>
</evidence>
<sequence length="492" mass="55892">MTATASALGFLGLLLVFWHIILKPVYNIWFHGLRKYPGPLLWRMSPIPRAWYHARGSLVYKVTELHEKHGDIVRISPTQLAFRQAEAWKDIYGHRAAGEEENYKAADFYRPSPRIPASIVNSSRTEHSIIRRHLAHGFSDRSMRAQEGIIGSYVDLLVQRLHENASSGPLNMHDWYNWTTFDIIGNLGFGSDFDGLRKNTHSVWPKLIIDANRLDIIATALSSIGCGFLGAKLYEFTSSGARDAQMLSREKMKQRIELGKNQDRPDLIHGLIQANLPLETLEANAHLLLQAGSETTSTLLCGATWYLGKHPEALKKLTQEVRSTFKNKEEITLLSVANLHFMLACLNESFRLYPPVAIGLPRRVPKGGATIAGESIPEGTDTAVWHWAINRSPRYWTNPEEFIPERWMGKDEIFANDRLDAMQVFSTGPRNCIGRNLAYAEMRLILARILFDFDLSLAEDSQDWTKDMKCYLLWKKPDLNVYLVPVKHSGQI</sequence>